<reference evidence="1" key="1">
    <citation type="submission" date="2021-02" db="EMBL/GenBank/DDBJ databases">
        <authorList>
            <person name="Nowell W R."/>
        </authorList>
    </citation>
    <scope>NUCLEOTIDE SEQUENCE</scope>
</reference>
<dbReference type="GO" id="GO:0005886">
    <property type="term" value="C:plasma membrane"/>
    <property type="evidence" value="ECO:0007669"/>
    <property type="project" value="TreeGrafter"/>
</dbReference>
<dbReference type="SUPFAM" id="SSF56784">
    <property type="entry name" value="HAD-like"/>
    <property type="match status" value="1"/>
</dbReference>
<dbReference type="GO" id="GO:0045332">
    <property type="term" value="P:phospholipid translocation"/>
    <property type="evidence" value="ECO:0007669"/>
    <property type="project" value="TreeGrafter"/>
</dbReference>
<proteinExistence type="predicted"/>
<dbReference type="AlphaFoldDB" id="A0A8S3JQP4"/>
<gene>
    <name evidence="1" type="ORF">GIL414_LOCUS84939</name>
</gene>
<feature type="non-terminal residue" evidence="1">
    <location>
        <position position="1"/>
    </location>
</feature>
<accession>A0A8S3JQP4</accession>
<evidence type="ECO:0000313" key="1">
    <source>
        <dbReference type="EMBL" id="CAF5222187.1"/>
    </source>
</evidence>
<dbReference type="InterPro" id="IPR023214">
    <property type="entry name" value="HAD_sf"/>
</dbReference>
<name>A0A8S3JQP4_9BILA</name>
<dbReference type="Proteomes" id="UP000681720">
    <property type="component" value="Unassembled WGS sequence"/>
</dbReference>
<protein>
    <submittedName>
        <fullName evidence="1">Uncharacterized protein</fullName>
    </submittedName>
</protein>
<dbReference type="Gene3D" id="3.40.50.1000">
    <property type="entry name" value="HAD superfamily/HAD-like"/>
    <property type="match status" value="1"/>
</dbReference>
<dbReference type="InterPro" id="IPR036412">
    <property type="entry name" value="HAD-like_sf"/>
</dbReference>
<comment type="caution">
    <text evidence="1">The sequence shown here is derived from an EMBL/GenBank/DDBJ whole genome shotgun (WGS) entry which is preliminary data.</text>
</comment>
<dbReference type="GO" id="GO:0140326">
    <property type="term" value="F:ATPase-coupled intramembrane lipid transporter activity"/>
    <property type="evidence" value="ECO:0007669"/>
    <property type="project" value="TreeGrafter"/>
</dbReference>
<organism evidence="1 2">
    <name type="scientific">Rotaria magnacalcarata</name>
    <dbReference type="NCBI Taxonomy" id="392030"/>
    <lineage>
        <taxon>Eukaryota</taxon>
        <taxon>Metazoa</taxon>
        <taxon>Spiralia</taxon>
        <taxon>Gnathifera</taxon>
        <taxon>Rotifera</taxon>
        <taxon>Eurotatoria</taxon>
        <taxon>Bdelloidea</taxon>
        <taxon>Philodinida</taxon>
        <taxon>Philodinidae</taxon>
        <taxon>Rotaria</taxon>
    </lineage>
</organism>
<sequence>DFQNWFQRYQTAANALNNREEAIAAAASAIEVDLILAGLTAVEDKLQEGVPKAIATLRCAGIKIWLLTGDKQATALSTAQAASLVNMPQTSTVDSNSVSQSIAATMTTWDFSETTQQQLNQRTHMIYYGSQLIEMNQRLGAFQLFLSDSKWG</sequence>
<dbReference type="PANTHER" id="PTHR24092">
    <property type="entry name" value="PROBABLE PHOSPHOLIPID-TRANSPORTING ATPASE"/>
    <property type="match status" value="1"/>
</dbReference>
<evidence type="ECO:0000313" key="2">
    <source>
        <dbReference type="Proteomes" id="UP000681720"/>
    </source>
</evidence>
<dbReference type="EMBL" id="CAJOBJ010368326">
    <property type="protein sequence ID" value="CAF5222187.1"/>
    <property type="molecule type" value="Genomic_DNA"/>
</dbReference>